<dbReference type="KEGG" id="nkf:Nkreftii_002644"/>
<dbReference type="CDD" id="cd17873">
    <property type="entry name" value="FlhF"/>
    <property type="match status" value="1"/>
</dbReference>
<dbReference type="InterPro" id="IPR047040">
    <property type="entry name" value="FlhF__GTPase_dom"/>
</dbReference>
<evidence type="ECO:0000256" key="5">
    <source>
        <dbReference type="ARBA" id="ARBA00022475"/>
    </source>
</evidence>
<evidence type="ECO:0000313" key="18">
    <source>
        <dbReference type="Proteomes" id="UP000593737"/>
    </source>
</evidence>
<comment type="subcellular location">
    <subcellularLocation>
        <location evidence="1">Cell membrane</location>
        <topology evidence="1">Peripheral membrane protein</topology>
        <orientation evidence="1">Cytoplasmic side</orientation>
    </subcellularLocation>
</comment>
<reference evidence="17 18" key="1">
    <citation type="journal article" date="2020" name="ISME J.">
        <title>Enrichment and physiological characterization of a novel comammox Nitrospira indicates ammonium inhibition of complete nitrification.</title>
        <authorList>
            <person name="Sakoula D."/>
            <person name="Koch H."/>
            <person name="Frank J."/>
            <person name="Jetten M.S.M."/>
            <person name="van Kessel M.A.H.J."/>
            <person name="Lucker S."/>
        </authorList>
    </citation>
    <scope>NUCLEOTIDE SEQUENCE [LARGE SCALE GENOMIC DNA]</scope>
    <source>
        <strain evidence="17">Comreactor17</strain>
    </source>
</reference>
<keyword evidence="4" id="KW-0813">Transport</keyword>
<evidence type="ECO:0000259" key="16">
    <source>
        <dbReference type="SMART" id="SM00962"/>
    </source>
</evidence>
<keyword evidence="5" id="KW-1003">Cell membrane</keyword>
<dbReference type="GO" id="GO:0005047">
    <property type="term" value="F:signal recognition particle binding"/>
    <property type="evidence" value="ECO:0007669"/>
    <property type="project" value="TreeGrafter"/>
</dbReference>
<comment type="function">
    <text evidence="12">Necessary for flagellar biosynthesis. May be involved in translocation of the flagellum.</text>
</comment>
<dbReference type="SUPFAM" id="SSF52540">
    <property type="entry name" value="P-loop containing nucleoside triphosphate hydrolases"/>
    <property type="match status" value="1"/>
</dbReference>
<keyword evidence="17" id="KW-0966">Cell projection</keyword>
<sequence>MKVKIFHAVTMQDAMRAIKEELGPDAIILSSKEVREGGRLLRVFNRPVLEIMAAAEQEAQQLTQLKESRHNSDRSVPPPVTQPPSPVAVQTFQQTLQTMLQPNHEDLSPSVDRQSAPLRRTRPQARRQRLHHLRTAMAELSGLIQDLSHENTQAGSPAIPRFLMTLHRILVAGGVNPTTATVLVNEAHSTIQHEGTCDDVSAQYALQRAIARRVATSGSFIDDRAHPTVGILIGPSGAGKTSAVAKLAAYYRQEQGKSVALISFDTYRENAVAQLRRYARIVGVPFACALSARQVSEGLRRHTRVDLVLIDMPGIGPDDLTVAKELCGLLPEGTVATHLVLSALTGTHEARRVIRRLDDFPRLQLLFTKLDEAESLGTIFEVAHQVGIPLSYWSVGRRVPGDIEVASSERLAALLTTEGAAGVPVFSRQSVRASVATSAMTGVGIHRE</sequence>
<dbReference type="GO" id="GO:0005886">
    <property type="term" value="C:plasma membrane"/>
    <property type="evidence" value="ECO:0007669"/>
    <property type="project" value="UniProtKB-SubCell"/>
</dbReference>
<comment type="similarity">
    <text evidence="2">Belongs to the GTP-binding SRP family.</text>
</comment>
<gene>
    <name evidence="17" type="ORF">Nkreftii_002644</name>
</gene>
<evidence type="ECO:0000256" key="3">
    <source>
        <dbReference type="ARBA" id="ARBA00014919"/>
    </source>
</evidence>
<dbReference type="GO" id="GO:0015031">
    <property type="term" value="P:protein transport"/>
    <property type="evidence" value="ECO:0007669"/>
    <property type="project" value="UniProtKB-KW"/>
</dbReference>
<feature type="compositionally biased region" description="Pro residues" evidence="14">
    <location>
        <begin position="76"/>
        <end position="86"/>
    </location>
</feature>
<dbReference type="AlphaFoldDB" id="A0A7S8FFG2"/>
<dbReference type="SMART" id="SM00962">
    <property type="entry name" value="SRP54"/>
    <property type="match status" value="1"/>
</dbReference>
<dbReference type="Gene3D" id="3.40.50.300">
    <property type="entry name" value="P-loop containing nucleotide triphosphate hydrolases"/>
    <property type="match status" value="1"/>
</dbReference>
<evidence type="ECO:0000259" key="15">
    <source>
        <dbReference type="SMART" id="SM00382"/>
    </source>
</evidence>
<keyword evidence="8" id="KW-0653">Protein transport</keyword>
<protein>
    <recommendedName>
        <fullName evidence="3 13">Flagellar biosynthesis protein FlhF</fullName>
    </recommendedName>
</protein>
<dbReference type="EMBL" id="CP047423">
    <property type="protein sequence ID" value="QPD04870.1"/>
    <property type="molecule type" value="Genomic_DNA"/>
</dbReference>
<keyword evidence="7" id="KW-1005">Bacterial flagellum biogenesis</keyword>
<keyword evidence="17" id="KW-0969">Cilium</keyword>
<evidence type="ECO:0000256" key="12">
    <source>
        <dbReference type="ARBA" id="ARBA00025337"/>
    </source>
</evidence>
<dbReference type="InterPro" id="IPR000897">
    <property type="entry name" value="SRP54_GTPase_dom"/>
</dbReference>
<evidence type="ECO:0000256" key="11">
    <source>
        <dbReference type="ARBA" id="ARBA00023225"/>
    </source>
</evidence>
<feature type="region of interest" description="Disordered" evidence="14">
    <location>
        <begin position="65"/>
        <end position="86"/>
    </location>
</feature>
<feature type="region of interest" description="Disordered" evidence="14">
    <location>
        <begin position="102"/>
        <end position="126"/>
    </location>
</feature>
<dbReference type="InterPro" id="IPR020006">
    <property type="entry name" value="FlhF"/>
</dbReference>
<dbReference type="Proteomes" id="UP000593737">
    <property type="component" value="Chromosome"/>
</dbReference>
<feature type="domain" description="AAA+ ATPase" evidence="15">
    <location>
        <begin position="226"/>
        <end position="371"/>
    </location>
</feature>
<evidence type="ECO:0000256" key="9">
    <source>
        <dbReference type="ARBA" id="ARBA00023134"/>
    </source>
</evidence>
<feature type="domain" description="SRP54-type proteins GTP-binding" evidence="16">
    <location>
        <begin position="227"/>
        <end position="417"/>
    </location>
</feature>
<dbReference type="Gene3D" id="1.20.120.1380">
    <property type="entry name" value="Flagellar FlhF biosynthesis protein, N domain"/>
    <property type="match status" value="1"/>
</dbReference>
<dbReference type="PANTHER" id="PTHR43134">
    <property type="entry name" value="SIGNAL RECOGNITION PARTICLE RECEPTOR SUBUNIT ALPHA"/>
    <property type="match status" value="1"/>
</dbReference>
<keyword evidence="17" id="KW-0282">Flagellum</keyword>
<dbReference type="GO" id="GO:0005525">
    <property type="term" value="F:GTP binding"/>
    <property type="evidence" value="ECO:0007669"/>
    <property type="project" value="UniProtKB-UniRule"/>
</dbReference>
<dbReference type="NCBIfam" id="TIGR03499">
    <property type="entry name" value="FlhF"/>
    <property type="match status" value="1"/>
</dbReference>
<evidence type="ECO:0000256" key="2">
    <source>
        <dbReference type="ARBA" id="ARBA00008531"/>
    </source>
</evidence>
<dbReference type="GO" id="GO:0003924">
    <property type="term" value="F:GTPase activity"/>
    <property type="evidence" value="ECO:0007669"/>
    <property type="project" value="UniProtKB-UniRule"/>
</dbReference>
<evidence type="ECO:0000256" key="13">
    <source>
        <dbReference type="NCBIfam" id="TIGR03499"/>
    </source>
</evidence>
<keyword evidence="9" id="KW-0342">GTP-binding</keyword>
<evidence type="ECO:0000256" key="10">
    <source>
        <dbReference type="ARBA" id="ARBA00023136"/>
    </source>
</evidence>
<dbReference type="PANTHER" id="PTHR43134:SF3">
    <property type="entry name" value="FLAGELLAR BIOSYNTHESIS PROTEIN FLHF"/>
    <property type="match status" value="1"/>
</dbReference>
<proteinExistence type="inferred from homology"/>
<dbReference type="FunFam" id="3.40.50.300:FF:000695">
    <property type="entry name" value="Flagellar biosynthesis regulator FlhF"/>
    <property type="match status" value="1"/>
</dbReference>
<keyword evidence="11" id="KW-1006">Bacterial flagellum protein export</keyword>
<dbReference type="GO" id="GO:0006614">
    <property type="term" value="P:SRP-dependent cotranslational protein targeting to membrane"/>
    <property type="evidence" value="ECO:0007669"/>
    <property type="project" value="UniProtKB-UniRule"/>
</dbReference>
<dbReference type="InterPro" id="IPR027417">
    <property type="entry name" value="P-loop_NTPase"/>
</dbReference>
<keyword evidence="6" id="KW-0547">Nucleotide-binding</keyword>
<dbReference type="Pfam" id="PF00448">
    <property type="entry name" value="SRP54"/>
    <property type="match status" value="1"/>
</dbReference>
<accession>A0A7S8FFG2</accession>
<evidence type="ECO:0000313" key="17">
    <source>
        <dbReference type="EMBL" id="QPD04870.1"/>
    </source>
</evidence>
<evidence type="ECO:0000256" key="7">
    <source>
        <dbReference type="ARBA" id="ARBA00022795"/>
    </source>
</evidence>
<evidence type="ECO:0000256" key="1">
    <source>
        <dbReference type="ARBA" id="ARBA00004413"/>
    </source>
</evidence>
<evidence type="ECO:0000256" key="6">
    <source>
        <dbReference type="ARBA" id="ARBA00022741"/>
    </source>
</evidence>
<dbReference type="SMART" id="SM00382">
    <property type="entry name" value="AAA"/>
    <property type="match status" value="1"/>
</dbReference>
<organism evidence="17 18">
    <name type="scientific">Candidatus Nitrospira kreftii</name>
    <dbReference type="NCBI Taxonomy" id="2652173"/>
    <lineage>
        <taxon>Bacteria</taxon>
        <taxon>Pseudomonadati</taxon>
        <taxon>Nitrospirota</taxon>
        <taxon>Nitrospiria</taxon>
        <taxon>Nitrospirales</taxon>
        <taxon>Nitrospiraceae</taxon>
        <taxon>Nitrospira</taxon>
    </lineage>
</organism>
<evidence type="ECO:0000256" key="8">
    <source>
        <dbReference type="ARBA" id="ARBA00022927"/>
    </source>
</evidence>
<evidence type="ECO:0000256" key="14">
    <source>
        <dbReference type="SAM" id="MobiDB-lite"/>
    </source>
</evidence>
<dbReference type="InterPro" id="IPR003593">
    <property type="entry name" value="AAA+_ATPase"/>
</dbReference>
<evidence type="ECO:0000256" key="4">
    <source>
        <dbReference type="ARBA" id="ARBA00022448"/>
    </source>
</evidence>
<name>A0A7S8FFG2_9BACT</name>
<dbReference type="GO" id="GO:0044781">
    <property type="term" value="P:bacterial-type flagellum organization"/>
    <property type="evidence" value="ECO:0007669"/>
    <property type="project" value="UniProtKB-UniRule"/>
</dbReference>
<keyword evidence="10" id="KW-0472">Membrane</keyword>